<keyword evidence="1" id="KW-0812">Transmembrane</keyword>
<keyword evidence="1" id="KW-1133">Transmembrane helix</keyword>
<keyword evidence="2" id="KW-0614">Plasmid</keyword>
<evidence type="ECO:0000256" key="1">
    <source>
        <dbReference type="SAM" id="Phobius"/>
    </source>
</evidence>
<dbReference type="EMBL" id="CP054928">
    <property type="protein sequence ID" value="QKW48143.1"/>
    <property type="molecule type" value="Genomic_DNA"/>
</dbReference>
<evidence type="ECO:0000313" key="3">
    <source>
        <dbReference type="Proteomes" id="UP000509345"/>
    </source>
</evidence>
<accession>A0A7H8N1F4</accession>
<evidence type="ECO:0000313" key="2">
    <source>
        <dbReference type="EMBL" id="QKW48143.1"/>
    </source>
</evidence>
<dbReference type="Proteomes" id="UP000509345">
    <property type="component" value="Plasmid unnamed2"/>
</dbReference>
<feature type="transmembrane region" description="Helical" evidence="1">
    <location>
        <begin position="39"/>
        <end position="63"/>
    </location>
</feature>
<gene>
    <name evidence="2" type="ORF">HUT09_37050</name>
</gene>
<sequence length="176" mass="18650">MPNWGSAIVVAEPAHTAARLARYLAPKPHLGWRIEEEPVVPMLVVLSAGAVLGVVGRGVGALAEGVVDGFSAAEAWLAFDAMVVLAVASAYGLTARYGIRFPQGGIDGLTDAVRVIVVQGNAAWRALPSTVRKQHRPTVRAMNSAARLLLVDSSDQHSKAMLSQHVQTLRDLATRV</sequence>
<proteinExistence type="predicted"/>
<geneLocation type="plasmid" evidence="2 3">
    <name>unnamed2</name>
</geneLocation>
<dbReference type="RefSeq" id="WP_176145986.1">
    <property type="nucleotide sequence ID" value="NZ_CP054928.1"/>
</dbReference>
<feature type="transmembrane region" description="Helical" evidence="1">
    <location>
        <begin position="75"/>
        <end position="93"/>
    </location>
</feature>
<keyword evidence="1" id="KW-0472">Membrane</keyword>
<dbReference type="GeneID" id="87636864"/>
<name>A0A7H8N1F4_STRMI</name>
<protein>
    <submittedName>
        <fullName evidence="2">Uncharacterized protein</fullName>
    </submittedName>
</protein>
<reference evidence="2 3" key="1">
    <citation type="submission" date="2020-06" db="EMBL/GenBank/DDBJ databases">
        <title>Genome mining for natural products.</title>
        <authorList>
            <person name="Zhang B."/>
            <person name="Shi J."/>
            <person name="Ge H."/>
        </authorList>
    </citation>
    <scope>NUCLEOTIDE SEQUENCE [LARGE SCALE GENOMIC DNA]</scope>
    <source>
        <strain evidence="2 3">NA06532</strain>
        <plasmid evidence="2 3">unnamed2</plasmid>
    </source>
</reference>
<organism evidence="2 3">
    <name type="scientific">Streptomyces microflavus</name>
    <name type="common">Streptomyces lipmanii</name>
    <dbReference type="NCBI Taxonomy" id="1919"/>
    <lineage>
        <taxon>Bacteria</taxon>
        <taxon>Bacillati</taxon>
        <taxon>Actinomycetota</taxon>
        <taxon>Actinomycetes</taxon>
        <taxon>Kitasatosporales</taxon>
        <taxon>Streptomycetaceae</taxon>
        <taxon>Streptomyces</taxon>
    </lineage>
</organism>
<dbReference type="AlphaFoldDB" id="A0A7H8N1F4"/>